<dbReference type="PANTHER" id="PTHR43730">
    <property type="entry name" value="BETA-MANNOSIDASE"/>
    <property type="match status" value="1"/>
</dbReference>
<feature type="domain" description="Glycoside hydrolase family 2 catalytic" evidence="8">
    <location>
        <begin position="320"/>
        <end position="476"/>
    </location>
</feature>
<dbReference type="InterPro" id="IPR013783">
    <property type="entry name" value="Ig-like_fold"/>
</dbReference>
<reference evidence="10" key="2">
    <citation type="submission" date="2020-09" db="EMBL/GenBank/DDBJ databases">
        <authorList>
            <person name="Sun Q."/>
            <person name="Ohkuma M."/>
        </authorList>
    </citation>
    <scope>NUCLEOTIDE SEQUENCE</scope>
    <source>
        <strain evidence="10">JCM 3086</strain>
    </source>
</reference>
<keyword evidence="4" id="KW-0732">Signal</keyword>
<evidence type="ECO:0000256" key="6">
    <source>
        <dbReference type="ARBA" id="ARBA00023295"/>
    </source>
</evidence>
<dbReference type="Gene3D" id="2.60.120.260">
    <property type="entry name" value="Galactose-binding domain-like"/>
    <property type="match status" value="1"/>
</dbReference>
<dbReference type="InterPro" id="IPR050887">
    <property type="entry name" value="Beta-mannosidase_GH2"/>
</dbReference>
<accession>A0A917UL60</accession>
<keyword evidence="11" id="KW-1185">Reference proteome</keyword>
<comment type="catalytic activity">
    <reaction evidence="1">
        <text>Hydrolysis of terminal, non-reducing beta-D-mannose residues in beta-D-mannosides.</text>
        <dbReference type="EC" id="3.2.1.25"/>
    </reaction>
</comment>
<name>A0A917UL60_9ACTN</name>
<dbReference type="PANTHER" id="PTHR43730:SF1">
    <property type="entry name" value="BETA-MANNOSIDASE"/>
    <property type="match status" value="1"/>
</dbReference>
<dbReference type="SUPFAM" id="SSF49785">
    <property type="entry name" value="Galactose-binding domain-like"/>
    <property type="match status" value="1"/>
</dbReference>
<evidence type="ECO:0000256" key="4">
    <source>
        <dbReference type="ARBA" id="ARBA00022729"/>
    </source>
</evidence>
<proteinExistence type="inferred from homology"/>
<dbReference type="RefSeq" id="WP_189317153.1">
    <property type="nucleotide sequence ID" value="NZ_BMQA01000089.1"/>
</dbReference>
<dbReference type="InterPro" id="IPR008979">
    <property type="entry name" value="Galactose-bd-like_sf"/>
</dbReference>
<evidence type="ECO:0000259" key="8">
    <source>
        <dbReference type="Pfam" id="PF02836"/>
    </source>
</evidence>
<gene>
    <name evidence="10" type="ORF">GCM10010121_090770</name>
</gene>
<organism evidence="10 11">
    <name type="scientific">Streptomyces brasiliensis</name>
    <dbReference type="NCBI Taxonomy" id="1954"/>
    <lineage>
        <taxon>Bacteria</taxon>
        <taxon>Bacillati</taxon>
        <taxon>Actinomycetota</taxon>
        <taxon>Actinomycetes</taxon>
        <taxon>Kitasatosporales</taxon>
        <taxon>Streptomycetaceae</taxon>
        <taxon>Streptomyces</taxon>
    </lineage>
</organism>
<dbReference type="AlphaFoldDB" id="A0A917UL60"/>
<dbReference type="Pfam" id="PF22666">
    <property type="entry name" value="Glyco_hydro_2_N2"/>
    <property type="match status" value="1"/>
</dbReference>
<dbReference type="Gene3D" id="2.60.40.10">
    <property type="entry name" value="Immunoglobulins"/>
    <property type="match status" value="1"/>
</dbReference>
<evidence type="ECO:0000256" key="5">
    <source>
        <dbReference type="ARBA" id="ARBA00022801"/>
    </source>
</evidence>
<feature type="domain" description="Beta-mannosidase-like galactose-binding" evidence="9">
    <location>
        <begin position="27"/>
        <end position="182"/>
    </location>
</feature>
<evidence type="ECO:0000259" key="9">
    <source>
        <dbReference type="Pfam" id="PF22666"/>
    </source>
</evidence>
<dbReference type="InterPro" id="IPR036156">
    <property type="entry name" value="Beta-gal/glucu_dom_sf"/>
</dbReference>
<dbReference type="EMBL" id="BMQA01000089">
    <property type="protein sequence ID" value="GGJ65908.1"/>
    <property type="molecule type" value="Genomic_DNA"/>
</dbReference>
<protein>
    <recommendedName>
        <fullName evidence="3">beta-mannosidase</fullName>
        <ecNumber evidence="3">3.2.1.25</ecNumber>
    </recommendedName>
</protein>
<evidence type="ECO:0000313" key="11">
    <source>
        <dbReference type="Proteomes" id="UP000657574"/>
    </source>
</evidence>
<comment type="similarity">
    <text evidence="2">Belongs to the glycosyl hydrolase 2 family.</text>
</comment>
<keyword evidence="6" id="KW-0326">Glycosidase</keyword>
<dbReference type="GO" id="GO:0006516">
    <property type="term" value="P:glycoprotein catabolic process"/>
    <property type="evidence" value="ECO:0007669"/>
    <property type="project" value="TreeGrafter"/>
</dbReference>
<dbReference type="EC" id="3.2.1.25" evidence="3"/>
<dbReference type="Proteomes" id="UP000657574">
    <property type="component" value="Unassembled WGS sequence"/>
</dbReference>
<dbReference type="SUPFAM" id="SSF51445">
    <property type="entry name" value="(Trans)glycosidases"/>
    <property type="match status" value="1"/>
</dbReference>
<dbReference type="GO" id="GO:0005975">
    <property type="term" value="P:carbohydrate metabolic process"/>
    <property type="evidence" value="ECO:0007669"/>
    <property type="project" value="InterPro"/>
</dbReference>
<dbReference type="Pfam" id="PF02836">
    <property type="entry name" value="Glyco_hydro_2_C"/>
    <property type="match status" value="1"/>
</dbReference>
<dbReference type="FunFam" id="3.20.20.80:FF:000050">
    <property type="entry name" value="Beta-mannosidase B"/>
    <property type="match status" value="1"/>
</dbReference>
<evidence type="ECO:0000256" key="2">
    <source>
        <dbReference type="ARBA" id="ARBA00007401"/>
    </source>
</evidence>
<dbReference type="Gene3D" id="3.20.20.80">
    <property type="entry name" value="Glycosidases"/>
    <property type="match status" value="1"/>
</dbReference>
<evidence type="ECO:0000256" key="1">
    <source>
        <dbReference type="ARBA" id="ARBA00000829"/>
    </source>
</evidence>
<dbReference type="GO" id="GO:0004567">
    <property type="term" value="F:beta-mannosidase activity"/>
    <property type="evidence" value="ECO:0007669"/>
    <property type="project" value="UniProtKB-EC"/>
</dbReference>
<evidence type="ECO:0000256" key="3">
    <source>
        <dbReference type="ARBA" id="ARBA00012754"/>
    </source>
</evidence>
<sequence length="840" mass="94267">MEIESLSHGWSLRAVAGAVPERIADTSISAVVPGTVHTDLLAAGLIPDPYLGTNEEALAWLHHSAWRYDLDLRTAPAASDERIDLALHGVDTIATITLDGTELGRTANMHRTYRYDIRDLLSAGGNRLSVRFDPALTYAERIDEQLGTRPHTNTHPYNAVRKMACSFGWDWGPDLQTAGLWRPVTLERWRVARLASVRPLATLDADGRTGRLTVHAEIERAGLGEDRELEIRVRLSQIPEASGHARVPAGQNTAVIDLKVPDAPVWWPSGHGEQPLVPLTVELAEAHSSTDLLDSFKRRIGFRSIRLYETPDGDGTRFALVVNGRPLFIKGLNWIPQDHLLTRLTRDDYTEAINSAVAAHANLLRVWGGGIYESRDFYEVCDERGLLVWQDFALACAAYAEEDPLRTEILAEARENVSRLSPHPSLVVWNGGNENLWGHEDWGWKEQLGGRTWGARYYYEDFPAILAELDPSRPYHPGSPSSPGFPPEQVHPNDDRHGTRHEWDVWNRLDYRHHLDHIPRFCSEFGWQAPPNWATLTRAMETEQPAKGSPAFLIHQKALDGTGKLDRGLAHHFDVPDDFTDWHWATQLNQARATAFAIEHLRSWWPRTMGSILWQLNDCWPVTSWAVIDGDGRFKPAWYALRRAYAPRLLTFQPRDGGLRLVVVNDTDEPWQDTVRVRRLSFDGRQLAAEELRITTAHRENRTLPLPDPLLAVGDPAREVLVADADGLRAVYFFAEDRDLAYDPDPVETTVSSYPGGYHVTIAAASLARDVTVLADRVAPDAMVDDQLITVLPGEQHTFFVCTDGLVDADALTGPQVLRHANRIALADRGRIDARRRRLG</sequence>
<feature type="region of interest" description="Disordered" evidence="7">
    <location>
        <begin position="470"/>
        <end position="497"/>
    </location>
</feature>
<dbReference type="SUPFAM" id="SSF49303">
    <property type="entry name" value="beta-Galactosidase/glucuronidase domain"/>
    <property type="match status" value="1"/>
</dbReference>
<evidence type="ECO:0000313" key="10">
    <source>
        <dbReference type="EMBL" id="GGJ65908.1"/>
    </source>
</evidence>
<comment type="caution">
    <text evidence="10">The sequence shown here is derived from an EMBL/GenBank/DDBJ whole genome shotgun (WGS) entry which is preliminary data.</text>
</comment>
<dbReference type="InterPro" id="IPR054593">
    <property type="entry name" value="Beta-mannosidase-like_N2"/>
</dbReference>
<keyword evidence="5" id="KW-0378">Hydrolase</keyword>
<dbReference type="InterPro" id="IPR017853">
    <property type="entry name" value="GH"/>
</dbReference>
<reference evidence="10" key="1">
    <citation type="journal article" date="2014" name="Int. J. Syst. Evol. Microbiol.">
        <title>Complete genome sequence of Corynebacterium casei LMG S-19264T (=DSM 44701T), isolated from a smear-ripened cheese.</title>
        <authorList>
            <consortium name="US DOE Joint Genome Institute (JGI-PGF)"/>
            <person name="Walter F."/>
            <person name="Albersmeier A."/>
            <person name="Kalinowski J."/>
            <person name="Ruckert C."/>
        </authorList>
    </citation>
    <scope>NUCLEOTIDE SEQUENCE</scope>
    <source>
        <strain evidence="10">JCM 3086</strain>
    </source>
</reference>
<evidence type="ECO:0000256" key="7">
    <source>
        <dbReference type="SAM" id="MobiDB-lite"/>
    </source>
</evidence>
<dbReference type="InterPro" id="IPR006103">
    <property type="entry name" value="Glyco_hydro_2_cat"/>
</dbReference>